<evidence type="ECO:0000313" key="4">
    <source>
        <dbReference type="EMBL" id="PIY68506.1"/>
    </source>
</evidence>
<feature type="domain" description="Purple acid phosphatase N-terminal" evidence="2">
    <location>
        <begin position="59"/>
        <end position="132"/>
    </location>
</feature>
<dbReference type="Pfam" id="PF19077">
    <property type="entry name" value="Big_13"/>
    <property type="match status" value="1"/>
</dbReference>
<evidence type="ECO:0008006" key="6">
    <source>
        <dbReference type="Google" id="ProtNLM"/>
    </source>
</evidence>
<dbReference type="Gene3D" id="2.60.40.10">
    <property type="entry name" value="Immunoglobulins"/>
    <property type="match status" value="1"/>
</dbReference>
<dbReference type="InterPro" id="IPR015914">
    <property type="entry name" value="PAPs_N"/>
</dbReference>
<sequence>MAYSSLYLHKKSRKEIGILLVCVFVVSFIAIVVMGQRPSPFPEEKKQQLDTIEIVNLFSNQAGILWTTKDKESGLVRYGREEKILDHVEYDERDIVGSPSNYINHLVTLKELRPDTDYYFEIQSNNGVFVSNKNKPFHLKTLPLETRTSYTKPVYGKVIEPNGKASANSMVVLRVGELFPFATITKETGEWLIPLRSLTSQVSGKTNVDVADNQRFDISITSEENQTSHISGVYRNISSSNKTVVLGQQYNLLAEAPVLGVATENDNFVSKIKILYPRENAIIPALRPLFKGMGIADTDIMLFINSSPQFSYRTKVDNKGEWRVLPTNDIQPGSYLVTVTAKNEAGSKVTLKRNFMIAKSGEQVLGEATAEPMIIPTVVPSPTGEPSPTQIPPGVPTPSPTPILPTVSAPTPTNIPYVYPSPTMAPPTTGGNYQSFYIASFVLVVLGAGLMLVF</sequence>
<feature type="transmembrane region" description="Helical" evidence="1">
    <location>
        <begin position="16"/>
        <end position="35"/>
    </location>
</feature>
<evidence type="ECO:0000259" key="2">
    <source>
        <dbReference type="Pfam" id="PF16656"/>
    </source>
</evidence>
<dbReference type="Proteomes" id="UP000230108">
    <property type="component" value="Unassembled WGS sequence"/>
</dbReference>
<evidence type="ECO:0000313" key="5">
    <source>
        <dbReference type="Proteomes" id="UP000230108"/>
    </source>
</evidence>
<accession>A0A2M7QB97</accession>
<dbReference type="InterPro" id="IPR044016">
    <property type="entry name" value="Big_13"/>
</dbReference>
<keyword evidence="1" id="KW-1133">Transmembrane helix</keyword>
<dbReference type="Pfam" id="PF16656">
    <property type="entry name" value="Pur_ac_phosph_N"/>
    <property type="match status" value="1"/>
</dbReference>
<dbReference type="SUPFAM" id="SSF49363">
    <property type="entry name" value="Purple acid phosphatase, N-terminal domain"/>
    <property type="match status" value="1"/>
</dbReference>
<reference evidence="5" key="1">
    <citation type="submission" date="2017-09" db="EMBL/GenBank/DDBJ databases">
        <title>Depth-based differentiation of microbial function through sediment-hosted aquifers and enrichment of novel symbionts in the deep terrestrial subsurface.</title>
        <authorList>
            <person name="Probst A.J."/>
            <person name="Ladd B."/>
            <person name="Jarett J.K."/>
            <person name="Geller-Mcgrath D.E."/>
            <person name="Sieber C.M.K."/>
            <person name="Emerson J.B."/>
            <person name="Anantharaman K."/>
            <person name="Thomas B.C."/>
            <person name="Malmstrom R."/>
            <person name="Stieglmeier M."/>
            <person name="Klingl A."/>
            <person name="Woyke T."/>
            <person name="Ryan C.M."/>
            <person name="Banfield J.F."/>
        </authorList>
    </citation>
    <scope>NUCLEOTIDE SEQUENCE [LARGE SCALE GENOMIC DNA]</scope>
</reference>
<gene>
    <name evidence="4" type="ORF">COY90_05545</name>
</gene>
<dbReference type="InterPro" id="IPR008963">
    <property type="entry name" value="Purple_acid_Pase-like_N"/>
</dbReference>
<proteinExistence type="predicted"/>
<feature type="domain" description="Bacterial Ig-like" evidence="3">
    <location>
        <begin position="281"/>
        <end position="352"/>
    </location>
</feature>
<dbReference type="GO" id="GO:0003993">
    <property type="term" value="F:acid phosphatase activity"/>
    <property type="evidence" value="ECO:0007669"/>
    <property type="project" value="InterPro"/>
</dbReference>
<comment type="caution">
    <text evidence="4">The sequence shown here is derived from an EMBL/GenBank/DDBJ whole genome shotgun (WGS) entry which is preliminary data.</text>
</comment>
<dbReference type="GO" id="GO:0046872">
    <property type="term" value="F:metal ion binding"/>
    <property type="evidence" value="ECO:0007669"/>
    <property type="project" value="InterPro"/>
</dbReference>
<dbReference type="EMBL" id="PFLF01000117">
    <property type="protein sequence ID" value="PIY68506.1"/>
    <property type="molecule type" value="Genomic_DNA"/>
</dbReference>
<organism evidence="4 5">
    <name type="scientific">Candidatus Roizmanbacteria bacterium CG_4_10_14_0_8_um_filter_39_9</name>
    <dbReference type="NCBI Taxonomy" id="1974829"/>
    <lineage>
        <taxon>Bacteria</taxon>
        <taxon>Candidatus Roizmaniibacteriota</taxon>
    </lineage>
</organism>
<dbReference type="InterPro" id="IPR013783">
    <property type="entry name" value="Ig-like_fold"/>
</dbReference>
<dbReference type="Gene3D" id="2.60.40.380">
    <property type="entry name" value="Purple acid phosphatase-like, N-terminal"/>
    <property type="match status" value="1"/>
</dbReference>
<dbReference type="AlphaFoldDB" id="A0A2M7QB97"/>
<keyword evidence="1" id="KW-0472">Membrane</keyword>
<evidence type="ECO:0000259" key="3">
    <source>
        <dbReference type="Pfam" id="PF19077"/>
    </source>
</evidence>
<protein>
    <recommendedName>
        <fullName evidence="6">Fibronectin type-III domain-containing protein</fullName>
    </recommendedName>
</protein>
<name>A0A2M7QB97_9BACT</name>
<keyword evidence="1" id="KW-0812">Transmembrane</keyword>
<feature type="transmembrane region" description="Helical" evidence="1">
    <location>
        <begin position="436"/>
        <end position="453"/>
    </location>
</feature>
<evidence type="ECO:0000256" key="1">
    <source>
        <dbReference type="SAM" id="Phobius"/>
    </source>
</evidence>